<dbReference type="EMBL" id="BAABQU010000072">
    <property type="protein sequence ID" value="GAA5441724.1"/>
    <property type="molecule type" value="Genomic_DNA"/>
</dbReference>
<comment type="caution">
    <text evidence="1">The sequence shown here is derived from an EMBL/GenBank/DDBJ whole genome shotgun (WGS) entry which is preliminary data.</text>
</comment>
<gene>
    <name evidence="1" type="ORF">Dcae01_03264</name>
</gene>
<protein>
    <submittedName>
        <fullName evidence="1">Uncharacterized protein</fullName>
    </submittedName>
</protein>
<sequence length="73" mass="7976">MPKPPPLTKSSLTYLARVTYPNTGTNTPGSWTIELKLNGEVMTRTFDNAPYGGANGTAYRQQIVSWLISKACV</sequence>
<dbReference type="Proteomes" id="UP001423409">
    <property type="component" value="Unassembled WGS sequence"/>
</dbReference>
<proteinExistence type="predicted"/>
<reference evidence="1 2" key="1">
    <citation type="submission" date="2024-02" db="EMBL/GenBank/DDBJ databases">
        <title>Deinococcus caeni NBRC 101312.</title>
        <authorList>
            <person name="Ichikawa N."/>
            <person name="Katano-Makiyama Y."/>
            <person name="Hidaka K."/>
        </authorList>
    </citation>
    <scope>NUCLEOTIDE SEQUENCE [LARGE SCALE GENOMIC DNA]</scope>
    <source>
        <strain evidence="1 2">NBRC 101312</strain>
    </source>
</reference>
<organism evidence="1 2">
    <name type="scientific">Deinococcus caeni</name>
    <dbReference type="NCBI Taxonomy" id="569127"/>
    <lineage>
        <taxon>Bacteria</taxon>
        <taxon>Thermotogati</taxon>
        <taxon>Deinococcota</taxon>
        <taxon>Deinococci</taxon>
        <taxon>Deinococcales</taxon>
        <taxon>Deinococcaceae</taxon>
        <taxon>Deinococcus</taxon>
    </lineage>
</organism>
<dbReference type="RefSeq" id="WP_345447497.1">
    <property type="nucleotide sequence ID" value="NZ_BAABQU010000072.1"/>
</dbReference>
<keyword evidence="2" id="KW-1185">Reference proteome</keyword>
<evidence type="ECO:0000313" key="2">
    <source>
        <dbReference type="Proteomes" id="UP001423409"/>
    </source>
</evidence>
<name>A0ABP9UJ10_9DEIO</name>
<accession>A0ABP9UJ10</accession>
<evidence type="ECO:0000313" key="1">
    <source>
        <dbReference type="EMBL" id="GAA5441724.1"/>
    </source>
</evidence>